<proteinExistence type="predicted"/>
<protein>
    <submittedName>
        <fullName evidence="1">Uncharacterized protein</fullName>
    </submittedName>
</protein>
<dbReference type="Proteomes" id="UP000663844">
    <property type="component" value="Unassembled WGS sequence"/>
</dbReference>
<dbReference type="EMBL" id="CAJNOG010004592">
    <property type="protein sequence ID" value="CAF1543028.1"/>
    <property type="molecule type" value="Genomic_DNA"/>
</dbReference>
<accession>A0A815W2G9</accession>
<dbReference type="Proteomes" id="UP000663845">
    <property type="component" value="Unassembled WGS sequence"/>
</dbReference>
<gene>
    <name evidence="1" type="ORF">JYZ213_LOCUS45828</name>
    <name evidence="2" type="ORF">OXD698_LOCUS46420</name>
</gene>
<dbReference type="EMBL" id="CAJOAZ010016655">
    <property type="protein sequence ID" value="CAF4307139.1"/>
    <property type="molecule type" value="Genomic_DNA"/>
</dbReference>
<organism evidence="1 3">
    <name type="scientific">Adineta steineri</name>
    <dbReference type="NCBI Taxonomy" id="433720"/>
    <lineage>
        <taxon>Eukaryota</taxon>
        <taxon>Metazoa</taxon>
        <taxon>Spiralia</taxon>
        <taxon>Gnathifera</taxon>
        <taxon>Rotifera</taxon>
        <taxon>Eurotatoria</taxon>
        <taxon>Bdelloidea</taxon>
        <taxon>Adinetida</taxon>
        <taxon>Adinetidae</taxon>
        <taxon>Adineta</taxon>
    </lineage>
</organism>
<evidence type="ECO:0000313" key="1">
    <source>
        <dbReference type="EMBL" id="CAF1543028.1"/>
    </source>
</evidence>
<reference evidence="1" key="1">
    <citation type="submission" date="2021-02" db="EMBL/GenBank/DDBJ databases">
        <authorList>
            <person name="Nowell W R."/>
        </authorList>
    </citation>
    <scope>NUCLEOTIDE SEQUENCE</scope>
</reference>
<comment type="caution">
    <text evidence="1">The sequence shown here is derived from an EMBL/GenBank/DDBJ whole genome shotgun (WGS) entry which is preliminary data.</text>
</comment>
<evidence type="ECO:0000313" key="3">
    <source>
        <dbReference type="Proteomes" id="UP000663845"/>
    </source>
</evidence>
<feature type="non-terminal residue" evidence="1">
    <location>
        <position position="1"/>
    </location>
</feature>
<sequence>MPKFLSRQIL</sequence>
<evidence type="ECO:0000313" key="2">
    <source>
        <dbReference type="EMBL" id="CAF4307139.1"/>
    </source>
</evidence>
<name>A0A815W2G9_9BILA</name>
<feature type="non-terminal residue" evidence="1">
    <location>
        <position position="10"/>
    </location>
</feature>